<sequence>MKSSRKSEKSPMNLSIDIFFVTYKIEMKSEIQCSLSIDIFFVTYKIGYSLSNSHHNMSFKDQ</sequence>
<organism evidence="1">
    <name type="scientific">Salix viminalis</name>
    <name type="common">Common osier</name>
    <name type="synonym">Basket willow</name>
    <dbReference type="NCBI Taxonomy" id="40686"/>
    <lineage>
        <taxon>Eukaryota</taxon>
        <taxon>Viridiplantae</taxon>
        <taxon>Streptophyta</taxon>
        <taxon>Embryophyta</taxon>
        <taxon>Tracheophyta</taxon>
        <taxon>Spermatophyta</taxon>
        <taxon>Magnoliopsida</taxon>
        <taxon>eudicotyledons</taxon>
        <taxon>Gunneridae</taxon>
        <taxon>Pentapetalae</taxon>
        <taxon>rosids</taxon>
        <taxon>fabids</taxon>
        <taxon>Malpighiales</taxon>
        <taxon>Salicaceae</taxon>
        <taxon>Saliceae</taxon>
        <taxon>Salix</taxon>
    </lineage>
</organism>
<reference evidence="1" key="1">
    <citation type="submission" date="2019-03" db="EMBL/GenBank/DDBJ databases">
        <authorList>
            <person name="Mank J."/>
            <person name="Almeida P."/>
        </authorList>
    </citation>
    <scope>NUCLEOTIDE SEQUENCE</scope>
    <source>
        <strain evidence="1">78183</strain>
    </source>
</reference>
<name>A0A6N2LL07_SALVM</name>
<dbReference type="EMBL" id="CAADRP010001552">
    <property type="protein sequence ID" value="VFU40781.1"/>
    <property type="molecule type" value="Genomic_DNA"/>
</dbReference>
<dbReference type="AlphaFoldDB" id="A0A6N2LL07"/>
<gene>
    <name evidence="1" type="ORF">SVIM_LOCUS236494</name>
</gene>
<proteinExistence type="predicted"/>
<evidence type="ECO:0000313" key="1">
    <source>
        <dbReference type="EMBL" id="VFU40781.1"/>
    </source>
</evidence>
<accession>A0A6N2LL07</accession>
<protein>
    <submittedName>
        <fullName evidence="1">Uncharacterized protein</fullName>
    </submittedName>
</protein>